<accession>A0A4S8LW71</accession>
<dbReference type="EMBL" id="ML179241">
    <property type="protein sequence ID" value="THU93720.1"/>
    <property type="molecule type" value="Genomic_DNA"/>
</dbReference>
<name>A0A4S8LW71_DENBC</name>
<gene>
    <name evidence="1" type="ORF">K435DRAFT_799462</name>
</gene>
<sequence>MGLVSRWLISLPLELKKGKDRNKNLTRVLPGVDLLEEHEAEVVEGIEEEEVVEGIEEEGEEGVVGIEEEDVVGKEKEDVVGIEEEDAVEIEEEEGVVGLEVVLPEVDRLW</sequence>
<protein>
    <submittedName>
        <fullName evidence="1">Uncharacterized protein</fullName>
    </submittedName>
</protein>
<reference evidence="1 2" key="1">
    <citation type="journal article" date="2019" name="Nat. Ecol. Evol.">
        <title>Megaphylogeny resolves global patterns of mushroom evolution.</title>
        <authorList>
            <person name="Varga T."/>
            <person name="Krizsan K."/>
            <person name="Foldi C."/>
            <person name="Dima B."/>
            <person name="Sanchez-Garcia M."/>
            <person name="Sanchez-Ramirez S."/>
            <person name="Szollosi G.J."/>
            <person name="Szarkandi J.G."/>
            <person name="Papp V."/>
            <person name="Albert L."/>
            <person name="Andreopoulos W."/>
            <person name="Angelini C."/>
            <person name="Antonin V."/>
            <person name="Barry K.W."/>
            <person name="Bougher N.L."/>
            <person name="Buchanan P."/>
            <person name="Buyck B."/>
            <person name="Bense V."/>
            <person name="Catcheside P."/>
            <person name="Chovatia M."/>
            <person name="Cooper J."/>
            <person name="Damon W."/>
            <person name="Desjardin D."/>
            <person name="Finy P."/>
            <person name="Geml J."/>
            <person name="Haridas S."/>
            <person name="Hughes K."/>
            <person name="Justo A."/>
            <person name="Karasinski D."/>
            <person name="Kautmanova I."/>
            <person name="Kiss B."/>
            <person name="Kocsube S."/>
            <person name="Kotiranta H."/>
            <person name="LaButti K.M."/>
            <person name="Lechner B.E."/>
            <person name="Liimatainen K."/>
            <person name="Lipzen A."/>
            <person name="Lukacs Z."/>
            <person name="Mihaltcheva S."/>
            <person name="Morgado L.N."/>
            <person name="Niskanen T."/>
            <person name="Noordeloos M.E."/>
            <person name="Ohm R.A."/>
            <person name="Ortiz-Santana B."/>
            <person name="Ovrebo C."/>
            <person name="Racz N."/>
            <person name="Riley R."/>
            <person name="Savchenko A."/>
            <person name="Shiryaev A."/>
            <person name="Soop K."/>
            <person name="Spirin V."/>
            <person name="Szebenyi C."/>
            <person name="Tomsovsky M."/>
            <person name="Tulloss R.E."/>
            <person name="Uehling J."/>
            <person name="Grigoriev I.V."/>
            <person name="Vagvolgyi C."/>
            <person name="Papp T."/>
            <person name="Martin F.M."/>
            <person name="Miettinen O."/>
            <person name="Hibbett D.S."/>
            <person name="Nagy L.G."/>
        </authorList>
    </citation>
    <scope>NUCLEOTIDE SEQUENCE [LARGE SCALE GENOMIC DNA]</scope>
    <source>
        <strain evidence="1 2">CBS 962.96</strain>
    </source>
</reference>
<dbReference type="Proteomes" id="UP000297245">
    <property type="component" value="Unassembled WGS sequence"/>
</dbReference>
<keyword evidence="2" id="KW-1185">Reference proteome</keyword>
<evidence type="ECO:0000313" key="2">
    <source>
        <dbReference type="Proteomes" id="UP000297245"/>
    </source>
</evidence>
<proteinExistence type="predicted"/>
<organism evidence="1 2">
    <name type="scientific">Dendrothele bispora (strain CBS 962.96)</name>
    <dbReference type="NCBI Taxonomy" id="1314807"/>
    <lineage>
        <taxon>Eukaryota</taxon>
        <taxon>Fungi</taxon>
        <taxon>Dikarya</taxon>
        <taxon>Basidiomycota</taxon>
        <taxon>Agaricomycotina</taxon>
        <taxon>Agaricomycetes</taxon>
        <taxon>Agaricomycetidae</taxon>
        <taxon>Agaricales</taxon>
        <taxon>Agaricales incertae sedis</taxon>
        <taxon>Dendrothele</taxon>
    </lineage>
</organism>
<evidence type="ECO:0000313" key="1">
    <source>
        <dbReference type="EMBL" id="THU93720.1"/>
    </source>
</evidence>
<dbReference type="AlphaFoldDB" id="A0A4S8LW71"/>